<reference evidence="1" key="1">
    <citation type="submission" date="2021-06" db="EMBL/GenBank/DDBJ databases">
        <authorList>
            <person name="Kallberg Y."/>
            <person name="Tangrot J."/>
            <person name="Rosling A."/>
        </authorList>
    </citation>
    <scope>NUCLEOTIDE SEQUENCE</scope>
    <source>
        <strain evidence="1">IL203A</strain>
    </source>
</reference>
<proteinExistence type="predicted"/>
<organism evidence="1 2">
    <name type="scientific">Dentiscutata heterogama</name>
    <dbReference type="NCBI Taxonomy" id="1316150"/>
    <lineage>
        <taxon>Eukaryota</taxon>
        <taxon>Fungi</taxon>
        <taxon>Fungi incertae sedis</taxon>
        <taxon>Mucoromycota</taxon>
        <taxon>Glomeromycotina</taxon>
        <taxon>Glomeromycetes</taxon>
        <taxon>Diversisporales</taxon>
        <taxon>Gigasporaceae</taxon>
        <taxon>Dentiscutata</taxon>
    </lineage>
</organism>
<evidence type="ECO:0000313" key="2">
    <source>
        <dbReference type="Proteomes" id="UP000789702"/>
    </source>
</evidence>
<feature type="non-terminal residue" evidence="1">
    <location>
        <position position="1"/>
    </location>
</feature>
<accession>A0ACA9PMX2</accession>
<name>A0ACA9PMX2_9GLOM</name>
<dbReference type="EMBL" id="CAJVPU010031185">
    <property type="protein sequence ID" value="CAG8716211.1"/>
    <property type="molecule type" value="Genomic_DNA"/>
</dbReference>
<keyword evidence="2" id="KW-1185">Reference proteome</keyword>
<evidence type="ECO:0000313" key="1">
    <source>
        <dbReference type="EMBL" id="CAG8716211.1"/>
    </source>
</evidence>
<protein>
    <submittedName>
        <fullName evidence="1">2258_t:CDS:1</fullName>
    </submittedName>
</protein>
<comment type="caution">
    <text evidence="1">The sequence shown here is derived from an EMBL/GenBank/DDBJ whole genome shotgun (WGS) entry which is preliminary data.</text>
</comment>
<gene>
    <name evidence="1" type="ORF">DHETER_LOCUS12553</name>
</gene>
<feature type="non-terminal residue" evidence="1">
    <location>
        <position position="97"/>
    </location>
</feature>
<sequence length="97" mass="11402">KKFLKEEIKTMLAENIIRPSNSPWTSSVKLNTITIRHNYSLPRVDKLLDSLNGLSWFTTLDLTKHYQIQCNALRPYECSSNFPKADGQNLWRHPWEI</sequence>
<dbReference type="Proteomes" id="UP000789702">
    <property type="component" value="Unassembled WGS sequence"/>
</dbReference>